<feature type="domain" description="Major facilitator superfamily (MFS) profile" evidence="8">
    <location>
        <begin position="13"/>
        <end position="384"/>
    </location>
</feature>
<feature type="transmembrane region" description="Helical" evidence="7">
    <location>
        <begin position="47"/>
        <end position="67"/>
    </location>
</feature>
<feature type="transmembrane region" description="Helical" evidence="7">
    <location>
        <begin position="330"/>
        <end position="353"/>
    </location>
</feature>
<feature type="transmembrane region" description="Helical" evidence="7">
    <location>
        <begin position="165"/>
        <end position="187"/>
    </location>
</feature>
<comment type="subcellular location">
    <subcellularLocation>
        <location evidence="1">Cell membrane</location>
        <topology evidence="1">Multi-pass membrane protein</topology>
    </subcellularLocation>
</comment>
<dbReference type="RefSeq" id="WP_203716855.1">
    <property type="nucleotide sequence ID" value="NZ_BONE01000052.1"/>
</dbReference>
<organism evidence="9 10">
    <name type="scientific">Asanoa siamensis</name>
    <dbReference type="NCBI Taxonomy" id="926357"/>
    <lineage>
        <taxon>Bacteria</taxon>
        <taxon>Bacillati</taxon>
        <taxon>Actinomycetota</taxon>
        <taxon>Actinomycetes</taxon>
        <taxon>Micromonosporales</taxon>
        <taxon>Micromonosporaceae</taxon>
        <taxon>Asanoa</taxon>
    </lineage>
</organism>
<keyword evidence="3 7" id="KW-0812">Transmembrane</keyword>
<name>A0ABQ4CXM9_9ACTN</name>
<evidence type="ECO:0000256" key="5">
    <source>
        <dbReference type="ARBA" id="ARBA00023136"/>
    </source>
</evidence>
<feature type="transmembrane region" description="Helical" evidence="7">
    <location>
        <begin position="242"/>
        <end position="262"/>
    </location>
</feature>
<feature type="transmembrane region" description="Helical" evidence="7">
    <location>
        <begin position="79"/>
        <end position="102"/>
    </location>
</feature>
<comment type="caution">
    <text evidence="9">The sequence shown here is derived from an EMBL/GenBank/DDBJ whole genome shotgun (WGS) entry which is preliminary data.</text>
</comment>
<feature type="transmembrane region" description="Helical" evidence="7">
    <location>
        <begin position="141"/>
        <end position="159"/>
    </location>
</feature>
<evidence type="ECO:0000256" key="3">
    <source>
        <dbReference type="ARBA" id="ARBA00022692"/>
    </source>
</evidence>
<dbReference type="EMBL" id="BONE01000052">
    <property type="protein sequence ID" value="GIF76025.1"/>
    <property type="molecule type" value="Genomic_DNA"/>
</dbReference>
<dbReference type="SUPFAM" id="SSF103473">
    <property type="entry name" value="MFS general substrate transporter"/>
    <property type="match status" value="1"/>
</dbReference>
<feature type="transmembrane region" description="Helical" evidence="7">
    <location>
        <begin position="297"/>
        <end position="318"/>
    </location>
</feature>
<evidence type="ECO:0000313" key="9">
    <source>
        <dbReference type="EMBL" id="GIF76025.1"/>
    </source>
</evidence>
<dbReference type="InterPro" id="IPR036259">
    <property type="entry name" value="MFS_trans_sf"/>
</dbReference>
<feature type="transmembrane region" description="Helical" evidence="7">
    <location>
        <begin position="108"/>
        <end position="129"/>
    </location>
</feature>
<feature type="region of interest" description="Disordered" evidence="6">
    <location>
        <begin position="383"/>
        <end position="413"/>
    </location>
</feature>
<keyword evidence="5 7" id="KW-0472">Membrane</keyword>
<feature type="transmembrane region" description="Helical" evidence="7">
    <location>
        <begin position="359"/>
        <end position="378"/>
    </location>
</feature>
<evidence type="ECO:0000256" key="7">
    <source>
        <dbReference type="SAM" id="Phobius"/>
    </source>
</evidence>
<dbReference type="InterPro" id="IPR011701">
    <property type="entry name" value="MFS"/>
</dbReference>
<keyword evidence="2" id="KW-1003">Cell membrane</keyword>
<proteinExistence type="predicted"/>
<dbReference type="InterPro" id="IPR050189">
    <property type="entry name" value="MFS_Efflux_Transporters"/>
</dbReference>
<keyword evidence="10" id="KW-1185">Reference proteome</keyword>
<dbReference type="InterPro" id="IPR020846">
    <property type="entry name" value="MFS_dom"/>
</dbReference>
<dbReference type="CDD" id="cd17324">
    <property type="entry name" value="MFS_NepI_like"/>
    <property type="match status" value="1"/>
</dbReference>
<reference evidence="9 10" key="1">
    <citation type="submission" date="2021-01" db="EMBL/GenBank/DDBJ databases">
        <title>Whole genome shotgun sequence of Asanoa siamensis NBRC 107932.</title>
        <authorList>
            <person name="Komaki H."/>
            <person name="Tamura T."/>
        </authorList>
    </citation>
    <scope>NUCLEOTIDE SEQUENCE [LARGE SCALE GENOMIC DNA]</scope>
    <source>
        <strain evidence="9 10">NBRC 107932</strain>
    </source>
</reference>
<evidence type="ECO:0000256" key="2">
    <source>
        <dbReference type="ARBA" id="ARBA00022475"/>
    </source>
</evidence>
<evidence type="ECO:0000313" key="10">
    <source>
        <dbReference type="Proteomes" id="UP000604117"/>
    </source>
</evidence>
<dbReference type="PROSITE" id="PS50850">
    <property type="entry name" value="MFS"/>
    <property type="match status" value="1"/>
</dbReference>
<accession>A0ABQ4CXM9</accession>
<feature type="transmembrane region" description="Helical" evidence="7">
    <location>
        <begin position="271"/>
        <end position="291"/>
    </location>
</feature>
<dbReference type="Proteomes" id="UP000604117">
    <property type="component" value="Unassembled WGS sequence"/>
</dbReference>
<protein>
    <submittedName>
        <fullName evidence="9">Sugar efflux transporter</fullName>
    </submittedName>
</protein>
<feature type="transmembrane region" description="Helical" evidence="7">
    <location>
        <begin position="208"/>
        <end position="230"/>
    </location>
</feature>
<dbReference type="Pfam" id="PF07690">
    <property type="entry name" value="MFS_1"/>
    <property type="match status" value="1"/>
</dbReference>
<sequence>MPPPISPGRATAALTALSLAAFAYVTTELVPVGLLTVMAPDLHRSQSEVGLLVTGYAFVVVFASLPLAHLTRRIPRRRLLAVTFAVFTVATAVSALATSYWMLAGARLATAATQAMFWTVVGPTVTGLFPAEVRGRIVARFAVGPSLAPVLGLPLATWIGQQAGWRAAFAVLAVLGLVAGAVVTALLPSFRPADGGAARGTMPHRGRFRALLVITAVGITGNFVAQTYITPFLLEVSRFPDASLSLLLLVSGVAGVVGTILVGRFIDSRPVAALAVPLALVGGGLVLLYAFGTVQPVTVALLALFGLAFSAFAATVQGRTLQLAPGNTDLASAASGSAFNAGIASGSLLGGVLLPVTGLRSLMLVGGLIMLAALGVALRDMRRHGSSGPSPVPPPRPAPAGALAHDDLGRGRV</sequence>
<feature type="compositionally biased region" description="Basic and acidic residues" evidence="6">
    <location>
        <begin position="404"/>
        <end position="413"/>
    </location>
</feature>
<dbReference type="PANTHER" id="PTHR43124">
    <property type="entry name" value="PURINE EFFLUX PUMP PBUE"/>
    <property type="match status" value="1"/>
</dbReference>
<evidence type="ECO:0000256" key="1">
    <source>
        <dbReference type="ARBA" id="ARBA00004651"/>
    </source>
</evidence>
<keyword evidence="4 7" id="KW-1133">Transmembrane helix</keyword>
<dbReference type="PANTHER" id="PTHR43124:SF4">
    <property type="entry name" value="SUGAR EFFLUX TRANSPORTER"/>
    <property type="match status" value="1"/>
</dbReference>
<evidence type="ECO:0000256" key="4">
    <source>
        <dbReference type="ARBA" id="ARBA00022989"/>
    </source>
</evidence>
<evidence type="ECO:0000259" key="8">
    <source>
        <dbReference type="PROSITE" id="PS50850"/>
    </source>
</evidence>
<dbReference type="Gene3D" id="1.20.1250.20">
    <property type="entry name" value="MFS general substrate transporter like domains"/>
    <property type="match status" value="2"/>
</dbReference>
<gene>
    <name evidence="9" type="primary">sotB</name>
    <name evidence="9" type="ORF">Asi02nite_55430</name>
</gene>
<evidence type="ECO:0000256" key="6">
    <source>
        <dbReference type="SAM" id="MobiDB-lite"/>
    </source>
</evidence>